<feature type="transmembrane region" description="Helical" evidence="5">
    <location>
        <begin position="72"/>
        <end position="91"/>
    </location>
</feature>
<feature type="transmembrane region" description="Helical" evidence="5">
    <location>
        <begin position="97"/>
        <end position="116"/>
    </location>
</feature>
<comment type="subcellular location">
    <subcellularLocation>
        <location evidence="1">Membrane</location>
        <topology evidence="1">Multi-pass membrane protein</topology>
    </subcellularLocation>
</comment>
<feature type="transmembrane region" description="Helical" evidence="5">
    <location>
        <begin position="194"/>
        <end position="213"/>
    </location>
</feature>
<organism evidence="7">
    <name type="scientific">Bradyrhizobium sp. LLZ17</name>
    <dbReference type="NCBI Taxonomy" id="3239388"/>
    <lineage>
        <taxon>Bacteria</taxon>
        <taxon>Pseudomonadati</taxon>
        <taxon>Pseudomonadota</taxon>
        <taxon>Alphaproteobacteria</taxon>
        <taxon>Hyphomicrobiales</taxon>
        <taxon>Nitrobacteraceae</taxon>
        <taxon>Bradyrhizobium</taxon>
    </lineage>
</organism>
<feature type="transmembrane region" description="Helical" evidence="5">
    <location>
        <begin position="400"/>
        <end position="418"/>
    </location>
</feature>
<accession>A0AB39XJI7</accession>
<evidence type="ECO:0000313" key="7">
    <source>
        <dbReference type="EMBL" id="XDV58114.1"/>
    </source>
</evidence>
<gene>
    <name evidence="7" type="ORF">AB8Z38_00630</name>
</gene>
<feature type="transmembrane region" description="Helical" evidence="5">
    <location>
        <begin position="44"/>
        <end position="60"/>
    </location>
</feature>
<reference evidence="7" key="1">
    <citation type="submission" date="2024-08" db="EMBL/GenBank/DDBJ databases">
        <authorList>
            <person name="Chaddad Z."/>
            <person name="Lamrabet M."/>
            <person name="Bouhnik O."/>
            <person name="Alami S."/>
            <person name="Wipf D."/>
            <person name="Courty P.E."/>
            <person name="Missbah El Idrissi M."/>
        </authorList>
    </citation>
    <scope>NUCLEOTIDE SEQUENCE</scope>
    <source>
        <strain evidence="7">LLZ17</strain>
    </source>
</reference>
<feature type="transmembrane region" description="Helical" evidence="5">
    <location>
        <begin position="219"/>
        <end position="236"/>
    </location>
</feature>
<evidence type="ECO:0000256" key="4">
    <source>
        <dbReference type="ARBA" id="ARBA00023136"/>
    </source>
</evidence>
<keyword evidence="4 5" id="KW-0472">Membrane</keyword>
<dbReference type="InterPro" id="IPR007016">
    <property type="entry name" value="O-antigen_ligase-rel_domated"/>
</dbReference>
<feature type="transmembrane region" description="Helical" evidence="5">
    <location>
        <begin position="128"/>
        <end position="151"/>
    </location>
</feature>
<evidence type="ECO:0000256" key="3">
    <source>
        <dbReference type="ARBA" id="ARBA00022989"/>
    </source>
</evidence>
<dbReference type="GO" id="GO:0016874">
    <property type="term" value="F:ligase activity"/>
    <property type="evidence" value="ECO:0007669"/>
    <property type="project" value="UniProtKB-KW"/>
</dbReference>
<dbReference type="EMBL" id="CP165734">
    <property type="protein sequence ID" value="XDV58114.1"/>
    <property type="molecule type" value="Genomic_DNA"/>
</dbReference>
<dbReference type="RefSeq" id="WP_369722597.1">
    <property type="nucleotide sequence ID" value="NZ_CP165734.1"/>
</dbReference>
<evidence type="ECO:0000256" key="1">
    <source>
        <dbReference type="ARBA" id="ARBA00004141"/>
    </source>
</evidence>
<keyword evidence="2 5" id="KW-0812">Transmembrane</keyword>
<feature type="domain" description="O-antigen ligase-related" evidence="6">
    <location>
        <begin position="205"/>
        <end position="355"/>
    </location>
</feature>
<protein>
    <submittedName>
        <fullName evidence="7">O-antigen ligase family protein</fullName>
    </submittedName>
</protein>
<dbReference type="Pfam" id="PF04932">
    <property type="entry name" value="Wzy_C"/>
    <property type="match status" value="1"/>
</dbReference>
<feature type="transmembrane region" description="Helical" evidence="5">
    <location>
        <begin position="171"/>
        <end position="189"/>
    </location>
</feature>
<dbReference type="PANTHER" id="PTHR37422">
    <property type="entry name" value="TEICHURONIC ACID BIOSYNTHESIS PROTEIN TUAE"/>
    <property type="match status" value="1"/>
</dbReference>
<dbReference type="AlphaFoldDB" id="A0AB39XJI7"/>
<dbReference type="PANTHER" id="PTHR37422:SF13">
    <property type="entry name" value="LIPOPOLYSACCHARIDE BIOSYNTHESIS PROTEIN PA4999-RELATED"/>
    <property type="match status" value="1"/>
</dbReference>
<feature type="transmembrane region" description="Helical" evidence="5">
    <location>
        <begin position="374"/>
        <end position="394"/>
    </location>
</feature>
<evidence type="ECO:0000256" key="5">
    <source>
        <dbReference type="SAM" id="Phobius"/>
    </source>
</evidence>
<dbReference type="InterPro" id="IPR051533">
    <property type="entry name" value="WaaL-like"/>
</dbReference>
<dbReference type="GO" id="GO:0016020">
    <property type="term" value="C:membrane"/>
    <property type="evidence" value="ECO:0007669"/>
    <property type="project" value="UniProtKB-SubCell"/>
</dbReference>
<name>A0AB39XJI7_9BRAD</name>
<sequence length="428" mass="47221">MTMLARETTGQMLWQRLRSPAAWGETVDLFAILTAASLPWSTSLAGIFNALMLLCMVPFLDVREFLQSLKRSICAAPIALVLLALVGTLWSDAAWGARFYAVNPTVKLLMLPALLFHFTRSRRGHWVFVAFLASCALLSVMSWLVAFYPNLALKTDPAERGIFVKNYIDQSQEFTLCAVALAYPIVMLLRQKRYWIAGLLTALALSFFVNMAFVVVSRTALVTIPILFGVFALLHLRWRSIAIISVALLAGAAVAWQASPQLRKTADTFVSDYTRYKERGEPTSAGLRLEFWRKSLGFFAEAPIMGHGTGSTRGLFERVATPGGQYLASAEVIGNPHNQTLNVAVQWGIIGVVVLYAIWILHLRLFRGDGLANWVGLLVVAQNIFTSLFNSHLFDFHEGWMYVLGVGVAGGMVIRAQLAETKLGEAGS</sequence>
<keyword evidence="7" id="KW-0436">Ligase</keyword>
<evidence type="ECO:0000256" key="2">
    <source>
        <dbReference type="ARBA" id="ARBA00022692"/>
    </source>
</evidence>
<feature type="transmembrane region" description="Helical" evidence="5">
    <location>
        <begin position="241"/>
        <end position="259"/>
    </location>
</feature>
<keyword evidence="3 5" id="KW-1133">Transmembrane helix</keyword>
<proteinExistence type="predicted"/>
<evidence type="ECO:0000259" key="6">
    <source>
        <dbReference type="Pfam" id="PF04932"/>
    </source>
</evidence>
<feature type="transmembrane region" description="Helical" evidence="5">
    <location>
        <begin position="344"/>
        <end position="362"/>
    </location>
</feature>